<keyword evidence="10" id="KW-1185">Reference proteome</keyword>
<keyword evidence="2" id="KW-1003">Cell membrane</keyword>
<evidence type="ECO:0000256" key="6">
    <source>
        <dbReference type="ARBA" id="ARBA00023136"/>
    </source>
</evidence>
<organism evidence="9 10">
    <name type="scientific">Calderihabitans maritimus</name>
    <dbReference type="NCBI Taxonomy" id="1246530"/>
    <lineage>
        <taxon>Bacteria</taxon>
        <taxon>Bacillati</taxon>
        <taxon>Bacillota</taxon>
        <taxon>Clostridia</taxon>
        <taxon>Neomoorellales</taxon>
        <taxon>Calderihabitantaceae</taxon>
        <taxon>Calderihabitans</taxon>
    </lineage>
</organism>
<dbReference type="AlphaFoldDB" id="A0A1Z5HWY9"/>
<dbReference type="RefSeq" id="WP_088554867.1">
    <property type="nucleotide sequence ID" value="NZ_BDGJ01000168.1"/>
</dbReference>
<dbReference type="Pfam" id="PF06808">
    <property type="entry name" value="DctM"/>
    <property type="match status" value="1"/>
</dbReference>
<dbReference type="InterPro" id="IPR010656">
    <property type="entry name" value="DctM"/>
</dbReference>
<gene>
    <name evidence="9" type="ORF">KKC1_29270</name>
</gene>
<dbReference type="Proteomes" id="UP000197032">
    <property type="component" value="Unassembled WGS sequence"/>
</dbReference>
<dbReference type="OrthoDB" id="9772674at2"/>
<keyword evidence="3" id="KW-0997">Cell inner membrane</keyword>
<feature type="domain" description="TRAP C4-dicarboxylate transport system permease DctM subunit" evidence="8">
    <location>
        <begin position="5"/>
        <end position="414"/>
    </location>
</feature>
<reference evidence="10" key="1">
    <citation type="journal article" date="2017" name="Appl. Environ. Microbiol.">
        <title>Genomic analysis of Calderihabitans maritimus KKC1, a thermophilic hydrogenogenic carboxydotrophic bacterium isolated from marine sediment.</title>
        <authorList>
            <person name="Omae K."/>
            <person name="Yoneda Y."/>
            <person name="Fukuyama Y."/>
            <person name="Yoshida T."/>
            <person name="Sako Y."/>
        </authorList>
    </citation>
    <scope>NUCLEOTIDE SEQUENCE [LARGE SCALE GENOMIC DNA]</scope>
    <source>
        <strain evidence="10">KKC1</strain>
    </source>
</reference>
<evidence type="ECO:0000256" key="5">
    <source>
        <dbReference type="ARBA" id="ARBA00022989"/>
    </source>
</evidence>
<evidence type="ECO:0000313" key="9">
    <source>
        <dbReference type="EMBL" id="GAW93800.1"/>
    </source>
</evidence>
<feature type="transmembrane region" description="Helical" evidence="7">
    <location>
        <begin position="303"/>
        <end position="325"/>
    </location>
</feature>
<dbReference type="PANTHER" id="PTHR33362:SF2">
    <property type="entry name" value="TRAP TRANSPORTER LARGE PERMEASE PROTEIN"/>
    <property type="match status" value="1"/>
</dbReference>
<comment type="caution">
    <text evidence="9">The sequence shown here is derived from an EMBL/GenBank/DDBJ whole genome shotgun (WGS) entry which is preliminary data.</text>
</comment>
<name>A0A1Z5HWY9_9FIRM</name>
<proteinExistence type="predicted"/>
<keyword evidence="5 7" id="KW-1133">Transmembrane helix</keyword>
<feature type="transmembrane region" description="Helical" evidence="7">
    <location>
        <begin position="332"/>
        <end position="350"/>
    </location>
</feature>
<dbReference type="PIRSF" id="PIRSF006066">
    <property type="entry name" value="HI0050"/>
    <property type="match status" value="1"/>
</dbReference>
<evidence type="ECO:0000256" key="7">
    <source>
        <dbReference type="SAM" id="Phobius"/>
    </source>
</evidence>
<evidence type="ECO:0000256" key="3">
    <source>
        <dbReference type="ARBA" id="ARBA00022519"/>
    </source>
</evidence>
<keyword evidence="6 7" id="KW-0472">Membrane</keyword>
<feature type="transmembrane region" description="Helical" evidence="7">
    <location>
        <begin position="169"/>
        <end position="190"/>
    </location>
</feature>
<dbReference type="PANTHER" id="PTHR33362">
    <property type="entry name" value="SIALIC ACID TRAP TRANSPORTER PERMEASE PROTEIN SIAT-RELATED"/>
    <property type="match status" value="1"/>
</dbReference>
<evidence type="ECO:0000256" key="1">
    <source>
        <dbReference type="ARBA" id="ARBA00004429"/>
    </source>
</evidence>
<keyword evidence="4 7" id="KW-0812">Transmembrane</keyword>
<dbReference type="InterPro" id="IPR004681">
    <property type="entry name" value="TRAP_DctM"/>
</dbReference>
<comment type="subcellular location">
    <subcellularLocation>
        <location evidence="1">Cell inner membrane</location>
        <topology evidence="1">Multi-pass membrane protein</topology>
    </subcellularLocation>
</comment>
<feature type="transmembrane region" description="Helical" evidence="7">
    <location>
        <begin position="267"/>
        <end position="291"/>
    </location>
</feature>
<feature type="transmembrane region" description="Helical" evidence="7">
    <location>
        <begin position="52"/>
        <end position="72"/>
    </location>
</feature>
<protein>
    <recommendedName>
        <fullName evidence="8">TRAP C4-dicarboxylate transport system permease DctM subunit domain-containing protein</fullName>
    </recommendedName>
</protein>
<feature type="transmembrane region" description="Helical" evidence="7">
    <location>
        <begin position="92"/>
        <end position="113"/>
    </location>
</feature>
<dbReference type="GO" id="GO:0022857">
    <property type="term" value="F:transmembrane transporter activity"/>
    <property type="evidence" value="ECO:0007669"/>
    <property type="project" value="TreeGrafter"/>
</dbReference>
<feature type="transmembrane region" description="Helical" evidence="7">
    <location>
        <begin position="6"/>
        <end position="31"/>
    </location>
</feature>
<feature type="transmembrane region" description="Helical" evidence="7">
    <location>
        <begin position="391"/>
        <end position="412"/>
    </location>
</feature>
<evidence type="ECO:0000256" key="2">
    <source>
        <dbReference type="ARBA" id="ARBA00022475"/>
    </source>
</evidence>
<feature type="transmembrane region" description="Helical" evidence="7">
    <location>
        <begin position="133"/>
        <end position="157"/>
    </location>
</feature>
<feature type="transmembrane region" description="Helical" evidence="7">
    <location>
        <begin position="356"/>
        <end position="379"/>
    </location>
</feature>
<dbReference type="NCBIfam" id="TIGR00786">
    <property type="entry name" value="dctM"/>
    <property type="match status" value="1"/>
</dbReference>
<accession>A0A1Z5HWY9</accession>
<dbReference type="GO" id="GO:0005886">
    <property type="term" value="C:plasma membrane"/>
    <property type="evidence" value="ECO:0007669"/>
    <property type="project" value="UniProtKB-SubCell"/>
</dbReference>
<sequence length="425" mass="45244">MLVAVAFVLFFVIGIPVVFVLGLTGLVHILLSGETAFMMQIPRKLFNAIDNFNLMAIPFFMLAGELMNHGGIADRLIRLAKIFVGRVRGGLAYVNILASMLLAAIMGSATAEASAMSSIMVPAMEREGYDRDFSAAVTVAASIMGPIIPPSMVFIIYGVSAGASIGNLFLAGIVPGVLLAIGGSAVVYFVSKKRNFPIQSDRISAAEAWEAIKSAAPSLLVPVIIVGGILTGAFTPTESAVIASAVAFILGFFFYKELKPRDIFTVLLNTGVTSAAIILIMSTAGIFGWTLAIQQVPQKIAEMILSVSNNPIVVLILINILMLVIGMFMETLAAIIILVPVFLPIINYLNIDPIHFGLVISLNAVIGLITPPVGLCLFIGSSIGKVPVERISRAVIPFVVSSVAVLLIVTYFPDLVLYIPRLFFN</sequence>
<evidence type="ECO:0000259" key="8">
    <source>
        <dbReference type="Pfam" id="PF06808"/>
    </source>
</evidence>
<evidence type="ECO:0000256" key="4">
    <source>
        <dbReference type="ARBA" id="ARBA00022692"/>
    </source>
</evidence>
<feature type="transmembrane region" description="Helical" evidence="7">
    <location>
        <begin position="239"/>
        <end position="255"/>
    </location>
</feature>
<evidence type="ECO:0000313" key="10">
    <source>
        <dbReference type="Proteomes" id="UP000197032"/>
    </source>
</evidence>
<dbReference type="EMBL" id="BDGJ01000168">
    <property type="protein sequence ID" value="GAW93800.1"/>
    <property type="molecule type" value="Genomic_DNA"/>
</dbReference>